<dbReference type="Pfam" id="PF08033">
    <property type="entry name" value="Sec23_BS"/>
    <property type="match status" value="1"/>
</dbReference>
<comment type="caution">
    <text evidence="4">The sequence shown here is derived from an EMBL/GenBank/DDBJ whole genome shotgun (WGS) entry which is preliminary data.</text>
</comment>
<name>A0ABD3PMV7_9STRA</name>
<feature type="domain" description="Sec23/Sec24 beta-sandwich" evidence="3">
    <location>
        <begin position="961"/>
        <end position="1062"/>
    </location>
</feature>
<feature type="compositionally biased region" description="Pro residues" evidence="1">
    <location>
        <begin position="1"/>
        <end position="24"/>
    </location>
</feature>
<dbReference type="Gene3D" id="1.20.120.730">
    <property type="entry name" value="Sec23/Sec24 helical domain"/>
    <property type="match status" value="1"/>
</dbReference>
<dbReference type="SUPFAM" id="SSF53300">
    <property type="entry name" value="vWA-like"/>
    <property type="match status" value="1"/>
</dbReference>
<dbReference type="Gene3D" id="2.60.40.1670">
    <property type="entry name" value="beta-sandwich domain of Sec23/24"/>
    <property type="match status" value="1"/>
</dbReference>
<dbReference type="InterPro" id="IPR036174">
    <property type="entry name" value="Znf_Sec23_Sec24_sf"/>
</dbReference>
<feature type="compositionally biased region" description="Pro residues" evidence="1">
    <location>
        <begin position="207"/>
        <end position="220"/>
    </location>
</feature>
<dbReference type="SUPFAM" id="SSF81995">
    <property type="entry name" value="beta-sandwich domain of Sec23/24"/>
    <property type="match status" value="1"/>
</dbReference>
<evidence type="ECO:0000313" key="5">
    <source>
        <dbReference type="Proteomes" id="UP001530400"/>
    </source>
</evidence>
<feature type="compositionally biased region" description="Polar residues" evidence="1">
    <location>
        <begin position="31"/>
        <end position="52"/>
    </location>
</feature>
<dbReference type="InterPro" id="IPR036175">
    <property type="entry name" value="Sec23/24_helical_dom_sf"/>
</dbReference>
<feature type="compositionally biased region" description="Basic and acidic residues" evidence="1">
    <location>
        <begin position="456"/>
        <end position="469"/>
    </location>
</feature>
<dbReference type="SUPFAM" id="SSF81811">
    <property type="entry name" value="Helical domain of Sec23/24"/>
    <property type="match status" value="1"/>
</dbReference>
<dbReference type="Gene3D" id="2.30.30.380">
    <property type="entry name" value="Zn-finger domain of Sec23/24"/>
    <property type="match status" value="1"/>
</dbReference>
<feature type="compositionally biased region" description="Polar residues" evidence="1">
    <location>
        <begin position="69"/>
        <end position="79"/>
    </location>
</feature>
<keyword evidence="5" id="KW-1185">Reference proteome</keyword>
<feature type="domain" description="Sec23/Sec24 helical" evidence="2">
    <location>
        <begin position="1073"/>
        <end position="1183"/>
    </location>
</feature>
<dbReference type="InterPro" id="IPR029006">
    <property type="entry name" value="ADF-H/Gelsolin-like_dom_sf"/>
</dbReference>
<evidence type="ECO:0000259" key="3">
    <source>
        <dbReference type="Pfam" id="PF08033"/>
    </source>
</evidence>
<dbReference type="Proteomes" id="UP001530400">
    <property type="component" value="Unassembled WGS sequence"/>
</dbReference>
<feature type="compositionally biased region" description="Polar residues" evidence="1">
    <location>
        <begin position="248"/>
        <end position="260"/>
    </location>
</feature>
<feature type="region of interest" description="Disordered" evidence="1">
    <location>
        <begin position="1"/>
        <end position="267"/>
    </location>
</feature>
<dbReference type="PANTHER" id="PTHR13803">
    <property type="entry name" value="SEC24-RELATED PROTEIN"/>
    <property type="match status" value="1"/>
</dbReference>
<sequence length="1714" mass="188358">MTNFPPLPPPPRPPNGYKQPPPSAPIAASSNMPYQMHQTQTDRSALPEQQQHMRPPATPGHVIRHPHSANVNVPPTQMRSAAPPPPRNVTQHMGGLSLNSSTNAVHANGPLVSSPPPPSPFRAPQTQYQKVSGAVHHQQQQQQYIPPGPSQQINPQKFQRSAPPGAPPPPSFQNQTQTQPSKMQQFPPKPMQQPPISQMTHQSVQPPTQPPLQRPPPPTMPQMNQQHSHLQPPVPQPPIIQHQPSPHMNVSQMQSTMSHVNQQQMQPPMPPMNQMNAPQIQPPMSHMNQQQIQMQPPMPPTKQMNAPQMPHMNQQRITTTTPHMSQQQMQPPMQHQMPRPIPPQPPRHLQEKDKIDPSQIPRIPLFTRPHHAPSTIYPTISTPGTNMYGGTAIGASMQPPPADSRYVHVKNSQIVNPRLLRSTVYTFPQDGATQRKVGVPLGLVVSPLAGLTELCGKDGEDKDNDDTHDLNGGSQWNSSREQLDYIPIITDPKENTQPSSDPERIPVLRSSKPINPPRCNRCHAYLNPFCTSTASSNQPQQHTYSTGAYYTPIQQYNCNLCSTKNSISIPDEYISSGMMDKALRNGTVEYEVSGPYVVRPHVENVRIYGVEYVPIDLESESLNGLGGGGGSSTRNCYSWKEMLSGLKDVVKALREHAPPIDDGEAKASVKVGIFAYCQDMLVFPYIKSKGAMDEEEVEEDADEDPPMEIGVSIVSDVEEDPFCPLPLKEWTYDVSGNDMDWIRFCHVVDSLTEIMEMLTSDCERKEECWVKNCGGAALAALVDALKESGGRATLITTRRPNFGVGALRDREAAQQSNYMKVANEKRLFTPLQHLTFTATALKTGEEKDRQASLFYKQLGEDAADSRVSLDIIVASSLLKPDFTMGQHARAGAGSPNAREFLDVATLGELCRISCGRFKWLRVGNECGIAVDEKNDGNGENSSFTSEQLREELKRSALAYMGSDAVFKLRCSNGIQVKSYSPTVPFGRLVGDGIVDSAELELASIDSSTAVAVLLEHKIGGITNTLDAGKKDSPMVFFQSAVLYTTLTGKRRVRVSTIGLPTTKVAADVFRSADLGAVATVMTRQAVSDANISDDGLKSARFKAFDQCVTILANYRLHTNARTSSSGQLILPESLQLLPLFCLSLRKSRMFRHCLQTNSPSAKPSPTADERAYHIFYASMVSPNIALQCIHPNVFQVSDLRACDGEWIAPPVLENNKFVDEDAIATSKRPVCQLPKSTNPSMTCLDESGMYILDDRFALYLFVGKDVPQEKWSELISFEPNNDAINGNYHEVPVGALSIASTDAGSKVRSILRQLRMMNAPNPTLALIARPTYAPLISVFVGRGASALPLHTQFEGEMDSLLIDDPDSHEKSYSEGQLLFDDALVPTSSKSGINTRRSILQSAILATASLSAVRSNAAIGTLPEFSDTNAIFQSITIDVTDKKQYDDTIAFFLNGFDGCKVLRERSGGGGGDVKDTWLSFGPEQLSIPSSFTLPVSSFAEYGGHSAIHLRYDPYATAPLYKRSGGEFNNEPAPGDSIAYLQLGVPQYRISQMVKYGGNVIDAYGWVNVVSPAGLPVRSIVGIRPDPMMFLAVNCVDVAKSEEFYNKLGFVRQEYPYARLNQGQGQFEPPQPKKSVYLAPSPNSMGVLLLQNKNRKKAIVPNKVLRSLNVVYAPTENQSGGEVDLNPQVMDPSYVPISFIPQDYLEKEIVATTIRG</sequence>
<dbReference type="InterPro" id="IPR012990">
    <property type="entry name" value="Beta-sandwich_Sec23_24"/>
</dbReference>
<dbReference type="Gene3D" id="3.40.50.410">
    <property type="entry name" value="von Willebrand factor, type A domain"/>
    <property type="match status" value="1"/>
</dbReference>
<proteinExistence type="predicted"/>
<dbReference type="PANTHER" id="PTHR13803:SF4">
    <property type="entry name" value="SECRETORY 24CD, ISOFORM C"/>
    <property type="match status" value="1"/>
</dbReference>
<dbReference type="SUPFAM" id="SSF82754">
    <property type="entry name" value="C-terminal, gelsolin-like domain of Sec23/24"/>
    <property type="match status" value="1"/>
</dbReference>
<dbReference type="InterPro" id="IPR036465">
    <property type="entry name" value="vWFA_dom_sf"/>
</dbReference>
<dbReference type="Pfam" id="PF04815">
    <property type="entry name" value="Sec23_helical"/>
    <property type="match status" value="1"/>
</dbReference>
<gene>
    <name evidence="4" type="ORF">ACHAWO_006210</name>
</gene>
<feature type="compositionally biased region" description="Low complexity" evidence="1">
    <location>
        <begin position="221"/>
        <end position="231"/>
    </location>
</feature>
<dbReference type="Gene3D" id="3.40.20.10">
    <property type="entry name" value="Severin"/>
    <property type="match status" value="1"/>
</dbReference>
<evidence type="ECO:0000256" key="1">
    <source>
        <dbReference type="SAM" id="MobiDB-lite"/>
    </source>
</evidence>
<dbReference type="SUPFAM" id="SSF82919">
    <property type="entry name" value="Zn-finger domain of Sec23/24"/>
    <property type="match status" value="1"/>
</dbReference>
<reference evidence="4 5" key="1">
    <citation type="submission" date="2024-10" db="EMBL/GenBank/DDBJ databases">
        <title>Updated reference genomes for cyclostephanoid diatoms.</title>
        <authorList>
            <person name="Roberts W.R."/>
            <person name="Alverson A.J."/>
        </authorList>
    </citation>
    <scope>NUCLEOTIDE SEQUENCE [LARGE SCALE GENOMIC DNA]</scope>
    <source>
        <strain evidence="4 5">AJA010-31</strain>
    </source>
</reference>
<organism evidence="4 5">
    <name type="scientific">Cyclotella atomus</name>
    <dbReference type="NCBI Taxonomy" id="382360"/>
    <lineage>
        <taxon>Eukaryota</taxon>
        <taxon>Sar</taxon>
        <taxon>Stramenopiles</taxon>
        <taxon>Ochrophyta</taxon>
        <taxon>Bacillariophyta</taxon>
        <taxon>Coscinodiscophyceae</taxon>
        <taxon>Thalassiosirophycidae</taxon>
        <taxon>Stephanodiscales</taxon>
        <taxon>Stephanodiscaceae</taxon>
        <taxon>Cyclotella</taxon>
    </lineage>
</organism>
<protein>
    <submittedName>
        <fullName evidence="4">Uncharacterized protein</fullName>
    </submittedName>
</protein>
<dbReference type="InterPro" id="IPR050550">
    <property type="entry name" value="SEC23_SEC24_subfamily"/>
</dbReference>
<evidence type="ECO:0000259" key="2">
    <source>
        <dbReference type="Pfam" id="PF04815"/>
    </source>
</evidence>
<dbReference type="InterPro" id="IPR036180">
    <property type="entry name" value="Gelsolin-like_dom_sf"/>
</dbReference>
<feature type="region of interest" description="Disordered" evidence="1">
    <location>
        <begin position="364"/>
        <end position="383"/>
    </location>
</feature>
<dbReference type="InterPro" id="IPR006900">
    <property type="entry name" value="Sec23/24_helical_dom"/>
</dbReference>
<feature type="region of interest" description="Disordered" evidence="1">
    <location>
        <begin position="456"/>
        <end position="477"/>
    </location>
</feature>
<feature type="region of interest" description="Disordered" evidence="1">
    <location>
        <begin position="490"/>
        <end position="512"/>
    </location>
</feature>
<dbReference type="EMBL" id="JALLPJ020000554">
    <property type="protein sequence ID" value="KAL3788671.1"/>
    <property type="molecule type" value="Genomic_DNA"/>
</dbReference>
<evidence type="ECO:0000313" key="4">
    <source>
        <dbReference type="EMBL" id="KAL3788671.1"/>
    </source>
</evidence>
<accession>A0ABD3PMV7</accession>